<reference evidence="2" key="1">
    <citation type="journal article" date="2020" name="mSystems">
        <title>Genome- and Community-Level Interaction Insights into Carbon Utilization and Element Cycling Functions of Hydrothermarchaeota in Hydrothermal Sediment.</title>
        <authorList>
            <person name="Zhou Z."/>
            <person name="Liu Y."/>
            <person name="Xu W."/>
            <person name="Pan J."/>
            <person name="Luo Z.H."/>
            <person name="Li M."/>
        </authorList>
    </citation>
    <scope>NUCLEOTIDE SEQUENCE [LARGE SCALE GENOMIC DNA]</scope>
    <source>
        <strain evidence="2">SpSt-751</strain>
    </source>
</reference>
<proteinExistence type="predicted"/>
<accession>A0A7C3SNC3</accession>
<dbReference type="AlphaFoldDB" id="A0A7C3SNC3"/>
<gene>
    <name evidence="2" type="ORF">ENV35_04615</name>
</gene>
<sequence>MYEKKRHKWCNTDIEKITENELKRRKLFYLPQQPIGGFVLVDFYLPDQKIIIECDGDYWHNRPEIKEKDRKNKRNLKN</sequence>
<protein>
    <submittedName>
        <fullName evidence="2">DUF559 domain-containing protein</fullName>
    </submittedName>
</protein>
<dbReference type="SUPFAM" id="SSF52980">
    <property type="entry name" value="Restriction endonuclease-like"/>
    <property type="match status" value="1"/>
</dbReference>
<dbReference type="Gene3D" id="3.40.960.10">
    <property type="entry name" value="VSR Endonuclease"/>
    <property type="match status" value="1"/>
</dbReference>
<dbReference type="EMBL" id="DTGA01000104">
    <property type="protein sequence ID" value="HGB31140.1"/>
    <property type="molecule type" value="Genomic_DNA"/>
</dbReference>
<evidence type="ECO:0000259" key="1">
    <source>
        <dbReference type="Pfam" id="PF04480"/>
    </source>
</evidence>
<name>A0A7C3SNC3_9BACT</name>
<dbReference type="InterPro" id="IPR011335">
    <property type="entry name" value="Restrct_endonuc-II-like"/>
</dbReference>
<feature type="domain" description="DUF559" evidence="1">
    <location>
        <begin position="12"/>
        <end position="74"/>
    </location>
</feature>
<dbReference type="Pfam" id="PF04480">
    <property type="entry name" value="DUF559"/>
    <property type="match status" value="1"/>
</dbReference>
<dbReference type="InterPro" id="IPR007569">
    <property type="entry name" value="DUF559"/>
</dbReference>
<organism evidence="2">
    <name type="scientific">Dictyoglomus turgidum</name>
    <dbReference type="NCBI Taxonomy" id="513050"/>
    <lineage>
        <taxon>Bacteria</taxon>
        <taxon>Pseudomonadati</taxon>
        <taxon>Dictyoglomota</taxon>
        <taxon>Dictyoglomia</taxon>
        <taxon>Dictyoglomales</taxon>
        <taxon>Dictyoglomaceae</taxon>
        <taxon>Dictyoglomus</taxon>
    </lineage>
</organism>
<evidence type="ECO:0000313" key="2">
    <source>
        <dbReference type="EMBL" id="HGB31140.1"/>
    </source>
</evidence>
<comment type="caution">
    <text evidence="2">The sequence shown here is derived from an EMBL/GenBank/DDBJ whole genome shotgun (WGS) entry which is preliminary data.</text>
</comment>